<comment type="caution">
    <text evidence="2">The sequence shown here is derived from an EMBL/GenBank/DDBJ whole genome shotgun (WGS) entry which is preliminary data.</text>
</comment>
<dbReference type="InterPro" id="IPR003695">
    <property type="entry name" value="Ppx_GppA_N"/>
</dbReference>
<dbReference type="RefSeq" id="WP_272138588.1">
    <property type="nucleotide sequence ID" value="NZ_JAQNDM010000002.1"/>
</dbReference>
<protein>
    <submittedName>
        <fullName evidence="2">Ppx/GppA phosphatase family protein</fullName>
    </submittedName>
</protein>
<dbReference type="Gene3D" id="3.30.420.150">
    <property type="entry name" value="Exopolyphosphatase. Domain 2"/>
    <property type="match status" value="1"/>
</dbReference>
<keyword evidence="3" id="KW-1185">Reference proteome</keyword>
<sequence length="307" mass="33070">MPRFATIDVGTNSVLLLVAERTSKGRFEPVLERAEITRLGRGVDQSRRLSPEGMEATLEVLTAFAQEARALGAEGIAVSATSAARDAQNGKEFLDAAQHRAGVSVEIISGEMEAQLSFASVHMDFAQETSGPLLVIDIGGGSTEFIYGNKAGQVEFRHSYDVGSVRLTERFIHTDPLSAEERERIASFLRSTFSTLPPPPPASALVGVAGTVTTLFTVQNRIEPYDALRVQGGTLLRSEVEGLADQLCGLPLEQRRALPGLQPKRADVIPAGALILLEALKALKVDRCRVSDRGLRWGLLAHRFGAV</sequence>
<dbReference type="Gene3D" id="3.30.420.40">
    <property type="match status" value="1"/>
</dbReference>
<gene>
    <name evidence="2" type="ORF">POL68_14900</name>
</gene>
<dbReference type="PANTHER" id="PTHR30005:SF0">
    <property type="entry name" value="RETROGRADE REGULATION PROTEIN 2"/>
    <property type="match status" value="1"/>
</dbReference>
<accession>A0ABT5DAC8</accession>
<name>A0ABT5DAC8_9BACT</name>
<proteinExistence type="predicted"/>
<reference evidence="2 3" key="1">
    <citation type="submission" date="2022-11" db="EMBL/GenBank/DDBJ databases">
        <title>Minimal conservation of predation-associated metabolite biosynthetic gene clusters underscores biosynthetic potential of Myxococcota including descriptions for ten novel species: Archangium lansinium sp. nov., Myxococcus landrumus sp. nov., Nannocystis bai.</title>
        <authorList>
            <person name="Ahearne A."/>
            <person name="Stevens C."/>
            <person name="Dowd S."/>
        </authorList>
    </citation>
    <scope>NUCLEOTIDE SEQUENCE [LARGE SCALE GENOMIC DNA]</scope>
    <source>
        <strain evidence="2 3">NCWAL01</strain>
    </source>
</reference>
<dbReference type="PANTHER" id="PTHR30005">
    <property type="entry name" value="EXOPOLYPHOSPHATASE"/>
    <property type="match status" value="1"/>
</dbReference>
<dbReference type="CDD" id="cd24054">
    <property type="entry name" value="ASKHA_NBD_AaPPX-GppA_MtPPX2-like"/>
    <property type="match status" value="1"/>
</dbReference>
<evidence type="ECO:0000259" key="1">
    <source>
        <dbReference type="Pfam" id="PF02541"/>
    </source>
</evidence>
<evidence type="ECO:0000313" key="3">
    <source>
        <dbReference type="Proteomes" id="UP001221838"/>
    </source>
</evidence>
<dbReference type="InterPro" id="IPR050273">
    <property type="entry name" value="GppA/Ppx_hydrolase"/>
</dbReference>
<evidence type="ECO:0000313" key="2">
    <source>
        <dbReference type="EMBL" id="MDC0709758.1"/>
    </source>
</evidence>
<dbReference type="Pfam" id="PF02541">
    <property type="entry name" value="Ppx-GppA"/>
    <property type="match status" value="1"/>
</dbReference>
<organism evidence="2 3">
    <name type="scientific">Stigmatella ashevillensis</name>
    <dbReference type="NCBI Taxonomy" id="2995309"/>
    <lineage>
        <taxon>Bacteria</taxon>
        <taxon>Pseudomonadati</taxon>
        <taxon>Myxococcota</taxon>
        <taxon>Myxococcia</taxon>
        <taxon>Myxococcales</taxon>
        <taxon>Cystobacterineae</taxon>
        <taxon>Archangiaceae</taxon>
        <taxon>Stigmatella</taxon>
    </lineage>
</organism>
<dbReference type="SUPFAM" id="SSF53067">
    <property type="entry name" value="Actin-like ATPase domain"/>
    <property type="match status" value="2"/>
</dbReference>
<dbReference type="InterPro" id="IPR043129">
    <property type="entry name" value="ATPase_NBD"/>
</dbReference>
<dbReference type="EMBL" id="JAQNDM010000002">
    <property type="protein sequence ID" value="MDC0709758.1"/>
    <property type="molecule type" value="Genomic_DNA"/>
</dbReference>
<dbReference type="Proteomes" id="UP001221838">
    <property type="component" value="Unassembled WGS sequence"/>
</dbReference>
<feature type="domain" description="Ppx/GppA phosphatase N-terminal" evidence="1">
    <location>
        <begin position="20"/>
        <end position="301"/>
    </location>
</feature>